<keyword evidence="2" id="KW-1185">Reference proteome</keyword>
<dbReference type="SFLD" id="SFLDG01129">
    <property type="entry name" value="C1.5:_HAD__Beta-PGM__Phosphata"/>
    <property type="match status" value="1"/>
</dbReference>
<dbReference type="InterPro" id="IPR023214">
    <property type="entry name" value="HAD_sf"/>
</dbReference>
<dbReference type="NCBIfam" id="TIGR01549">
    <property type="entry name" value="HAD-SF-IA-v1"/>
    <property type="match status" value="1"/>
</dbReference>
<accession>A0A926GQH5</accession>
<name>A0A926GQH5_9RHOB</name>
<dbReference type="PANTHER" id="PTHR43434">
    <property type="entry name" value="PHOSPHOGLYCOLATE PHOSPHATASE"/>
    <property type="match status" value="1"/>
</dbReference>
<proteinExistence type="predicted"/>
<evidence type="ECO:0000313" key="2">
    <source>
        <dbReference type="Proteomes" id="UP000608594"/>
    </source>
</evidence>
<dbReference type="InterPro" id="IPR050155">
    <property type="entry name" value="HAD-like_hydrolase_sf"/>
</dbReference>
<dbReference type="GO" id="GO:0005829">
    <property type="term" value="C:cytosol"/>
    <property type="evidence" value="ECO:0007669"/>
    <property type="project" value="TreeGrafter"/>
</dbReference>
<dbReference type="InterPro" id="IPR041492">
    <property type="entry name" value="HAD_2"/>
</dbReference>
<dbReference type="GO" id="GO:0008967">
    <property type="term" value="F:phosphoglycolate phosphatase activity"/>
    <property type="evidence" value="ECO:0007669"/>
    <property type="project" value="TreeGrafter"/>
</dbReference>
<dbReference type="Pfam" id="PF13419">
    <property type="entry name" value="HAD_2"/>
    <property type="match status" value="1"/>
</dbReference>
<dbReference type="Gene3D" id="1.10.150.240">
    <property type="entry name" value="Putative phosphatase, domain 2"/>
    <property type="match status" value="1"/>
</dbReference>
<dbReference type="InterPro" id="IPR006439">
    <property type="entry name" value="HAD-SF_hydro_IA"/>
</dbReference>
<dbReference type="Gene3D" id="3.40.50.1000">
    <property type="entry name" value="HAD superfamily/HAD-like"/>
    <property type="match status" value="1"/>
</dbReference>
<dbReference type="PANTHER" id="PTHR43434:SF24">
    <property type="entry name" value="HYDROLASE-RELATED"/>
    <property type="match status" value="1"/>
</dbReference>
<dbReference type="SUPFAM" id="SSF56784">
    <property type="entry name" value="HAD-like"/>
    <property type="match status" value="1"/>
</dbReference>
<dbReference type="AlphaFoldDB" id="A0A926GQH5"/>
<dbReference type="SFLD" id="SFLDG01135">
    <property type="entry name" value="C1.5.6:_HAD__Beta-PGM__Phospha"/>
    <property type="match status" value="1"/>
</dbReference>
<keyword evidence="1" id="KW-0378">Hydrolase</keyword>
<comment type="caution">
    <text evidence="1">The sequence shown here is derived from an EMBL/GenBank/DDBJ whole genome shotgun (WGS) entry which is preliminary data.</text>
</comment>
<gene>
    <name evidence="1" type="ORF">H4P12_15535</name>
</gene>
<sequence>MKLVVFDVDGTLVDSQHHIFDAMTAAFSGAGLQPLPKQQVLQIVGLSLPVAVEVLAPDQMPETHRRILDGYRQAYLAARMADAAPLYPGARECLDRLASHDDLLLAVATGKARRGLDAMIEIHGLQGRFVSLQTADNNPSKPHPAMLEAALSDAGVDARDAVMVGDTSFDMQMAQSARVAGFGVSWGYHAPELLEQAGATLIAPDFPALTKEIEEWATT</sequence>
<dbReference type="RefSeq" id="WP_187794601.1">
    <property type="nucleotide sequence ID" value="NZ_JACOQL010000005.1"/>
</dbReference>
<dbReference type="SFLD" id="SFLDS00003">
    <property type="entry name" value="Haloacid_Dehalogenase"/>
    <property type="match status" value="1"/>
</dbReference>
<dbReference type="InterPro" id="IPR023198">
    <property type="entry name" value="PGP-like_dom2"/>
</dbReference>
<protein>
    <submittedName>
        <fullName evidence="1">HAD-IA family hydrolase</fullName>
    </submittedName>
</protein>
<reference evidence="1" key="1">
    <citation type="submission" date="2020-08" db="EMBL/GenBank/DDBJ databases">
        <title>Paracoccus amoyensis sp. nov., isolated from the surface seawater at coast of Xiamen, Fujian.</title>
        <authorList>
            <person name="Lyu L."/>
        </authorList>
    </citation>
    <scope>NUCLEOTIDE SEQUENCE</scope>
    <source>
        <strain evidence="1">11-3</strain>
    </source>
</reference>
<dbReference type="GO" id="GO:0006281">
    <property type="term" value="P:DNA repair"/>
    <property type="evidence" value="ECO:0007669"/>
    <property type="project" value="TreeGrafter"/>
</dbReference>
<dbReference type="InterPro" id="IPR036412">
    <property type="entry name" value="HAD-like_sf"/>
</dbReference>
<dbReference type="Proteomes" id="UP000608594">
    <property type="component" value="Unassembled WGS sequence"/>
</dbReference>
<dbReference type="EMBL" id="JACOQL010000005">
    <property type="protein sequence ID" value="MBC9248090.1"/>
    <property type="molecule type" value="Genomic_DNA"/>
</dbReference>
<evidence type="ECO:0000313" key="1">
    <source>
        <dbReference type="EMBL" id="MBC9248090.1"/>
    </source>
</evidence>
<organism evidence="1 2">
    <name type="scientific">Paracoccus amoyensis</name>
    <dbReference type="NCBI Taxonomy" id="2760093"/>
    <lineage>
        <taxon>Bacteria</taxon>
        <taxon>Pseudomonadati</taxon>
        <taxon>Pseudomonadota</taxon>
        <taxon>Alphaproteobacteria</taxon>
        <taxon>Rhodobacterales</taxon>
        <taxon>Paracoccaceae</taxon>
        <taxon>Paracoccus</taxon>
    </lineage>
</organism>